<dbReference type="EMBL" id="CACUNS010000024">
    <property type="protein sequence ID" value="CAA6129999.1"/>
    <property type="molecule type" value="Genomic_DNA"/>
</dbReference>
<dbReference type="Proteomes" id="UP000443708">
    <property type="component" value="Unassembled WGS sequence"/>
</dbReference>
<dbReference type="AlphaFoldDB" id="A0A0Z0U126"/>
<evidence type="ECO:0000313" key="6">
    <source>
        <dbReference type="EMBL" id="CAA6390425.1"/>
    </source>
</evidence>
<proteinExistence type="predicted"/>
<evidence type="ECO:0000313" key="2">
    <source>
        <dbReference type="EMBL" id="CAA4170628.1"/>
    </source>
</evidence>
<evidence type="ECO:0000313" key="8">
    <source>
        <dbReference type="EMBL" id="CAC8239356.1"/>
    </source>
</evidence>
<evidence type="ECO:0000313" key="4">
    <source>
        <dbReference type="EMBL" id="CAA4706482.1"/>
    </source>
</evidence>
<evidence type="ECO:0000313" key="10">
    <source>
        <dbReference type="Proteomes" id="UP000293434"/>
    </source>
</evidence>
<evidence type="ECO:0000313" key="9">
    <source>
        <dbReference type="EMBL" id="RZH95673.1"/>
    </source>
</evidence>
<dbReference type="Proteomes" id="UP000459586">
    <property type="component" value="Unassembled WGS sequence"/>
</dbReference>
<name>A0A0Z0U126_STAAU</name>
<dbReference type="Proteomes" id="UP000459702">
    <property type="component" value="Unassembled WGS sequence"/>
</dbReference>
<dbReference type="EMBL" id="CAIGXB010000017">
    <property type="protein sequence ID" value="CAC5811186.1"/>
    <property type="molecule type" value="Genomic_DNA"/>
</dbReference>
<dbReference type="Proteomes" id="UP000505390">
    <property type="component" value="Unassembled WGS sequence"/>
</dbReference>
<dbReference type="EMBL" id="CACURZ010000022">
    <property type="protein sequence ID" value="CAA6390425.1"/>
    <property type="molecule type" value="Genomic_DNA"/>
</dbReference>
<dbReference type="EMBL" id="RQTC01000017">
    <property type="protein sequence ID" value="RZH95673.1"/>
    <property type="molecule type" value="Genomic_DNA"/>
</dbReference>
<evidence type="ECO:0000313" key="15">
    <source>
        <dbReference type="Proteomes" id="UP000459586"/>
    </source>
</evidence>
<dbReference type="Proteomes" id="UP000293434">
    <property type="component" value="Unassembled WGS sequence"/>
</dbReference>
<evidence type="ECO:0000313" key="13">
    <source>
        <dbReference type="Proteomes" id="UP000443506"/>
    </source>
</evidence>
<dbReference type="EMBL" id="CACTPI010000025">
    <property type="protein sequence ID" value="CAA4170628.1"/>
    <property type="molecule type" value="Genomic_DNA"/>
</dbReference>
<dbReference type="EMBL" id="CAIIGD010000018">
    <property type="protein sequence ID" value="CAC8239356.1"/>
    <property type="molecule type" value="Genomic_DNA"/>
</dbReference>
<evidence type="ECO:0000313" key="1">
    <source>
        <dbReference type="EMBL" id="CAA4167464.1"/>
    </source>
</evidence>
<evidence type="ECO:0000313" key="7">
    <source>
        <dbReference type="EMBL" id="CAC5811186.1"/>
    </source>
</evidence>
<evidence type="ECO:0000313" key="16">
    <source>
        <dbReference type="Proteomes" id="UP000459702"/>
    </source>
</evidence>
<dbReference type="EMBL" id="CACTQT010000023">
    <property type="protein sequence ID" value="CAA4399915.1"/>
    <property type="molecule type" value="Genomic_DNA"/>
</dbReference>
<comment type="caution">
    <text evidence="3">The sequence shown here is derived from an EMBL/GenBank/DDBJ whole genome shotgun (WGS) entry which is preliminary data.</text>
</comment>
<evidence type="ECO:0000313" key="3">
    <source>
        <dbReference type="EMBL" id="CAA4399915.1"/>
    </source>
</evidence>
<dbReference type="Proteomes" id="UP000442696">
    <property type="component" value="Unassembled WGS sequence"/>
</dbReference>
<dbReference type="RefSeq" id="WP_000364656.1">
    <property type="nucleotide sequence ID" value="NZ_AP025249.1"/>
</dbReference>
<evidence type="ECO:0000313" key="11">
    <source>
        <dbReference type="Proteomes" id="UP000442696"/>
    </source>
</evidence>
<evidence type="ECO:0000313" key="5">
    <source>
        <dbReference type="EMBL" id="CAA6129999.1"/>
    </source>
</evidence>
<reference evidence="11 12" key="2">
    <citation type="submission" date="2019-12" db="EMBL/GenBank/DDBJ databases">
        <authorList>
            <consortium name="Pathogen Informatics"/>
        </authorList>
    </citation>
    <scope>NUCLEOTIDE SEQUENCE [LARGE SCALE GENOMIC DNA]</scope>
    <source>
        <strain evidence="8 18">MOS105</strain>
        <strain evidence="2 14">S040_N01_C01</strain>
        <strain evidence="1 12">S087_N01_C01</strain>
        <strain evidence="7 17">SG160</strain>
        <strain evidence="5 16">T012_N10_C04</strain>
        <strain evidence="3 11">T012_N16_C08</strain>
        <strain evidence="4 13">T065_N03_C06</strain>
        <strain evidence="6 15">T197_A02_C01</strain>
    </source>
</reference>
<evidence type="ECO:0000313" key="18">
    <source>
        <dbReference type="Proteomes" id="UP000507112"/>
    </source>
</evidence>
<dbReference type="Proteomes" id="UP000507112">
    <property type="component" value="Unassembled WGS sequence"/>
</dbReference>
<reference evidence="9 10" key="1">
    <citation type="submission" date="2018-11" db="EMBL/GenBank/DDBJ databases">
        <title>Genomic profiling of Staphylococcus species from a Poultry farm system in KwaZulu-Natal, South Africa.</title>
        <authorList>
            <person name="Amoako D.G."/>
            <person name="Somboro A.M."/>
            <person name="Abia A.L.K."/>
            <person name="Bester L.A."/>
            <person name="Essack S.Y."/>
        </authorList>
    </citation>
    <scope>NUCLEOTIDE SEQUENCE [LARGE SCALE GENOMIC DNA]</scope>
    <source>
        <strain evidence="9 10">SA9</strain>
    </source>
</reference>
<accession>A0A0Z0U126</accession>
<sequence length="162" mass="18304">MDLKTSYVSVQTDFGSMNGRVLDLVMFLRKTAFSDLSRMIEQELIHSEPSYISTVNDSDINDELIGDGYDEEVIVDGEQEVLDTEPTVEEAEPSTIENEFDTEISSKISKYAEVIGYYDKIIAANGEVSTITNPVDTYIKKFKELNGIFQTYDYFDVFTPAT</sequence>
<protein>
    <submittedName>
        <fullName evidence="3">Phage protein</fullName>
    </submittedName>
</protein>
<dbReference type="Proteomes" id="UP000443506">
    <property type="component" value="Unassembled WGS sequence"/>
</dbReference>
<organism evidence="3 11">
    <name type="scientific">Staphylococcus aureus</name>
    <dbReference type="NCBI Taxonomy" id="1280"/>
    <lineage>
        <taxon>Bacteria</taxon>
        <taxon>Bacillati</taxon>
        <taxon>Bacillota</taxon>
        <taxon>Bacilli</taxon>
        <taxon>Bacillales</taxon>
        <taxon>Staphylococcaceae</taxon>
        <taxon>Staphylococcus</taxon>
    </lineage>
</organism>
<dbReference type="Proteomes" id="UP000442782">
    <property type="component" value="Unassembled WGS sequence"/>
</dbReference>
<dbReference type="EMBL" id="CACTOE010000030">
    <property type="protein sequence ID" value="CAA4167464.1"/>
    <property type="molecule type" value="Genomic_DNA"/>
</dbReference>
<dbReference type="EMBL" id="CACTWD010000024">
    <property type="protein sequence ID" value="CAA4706482.1"/>
    <property type="molecule type" value="Genomic_DNA"/>
</dbReference>
<gene>
    <name evidence="9" type="ORF">EIG94_01690</name>
    <name evidence="1" type="ORF">SAMEA1029512_02721</name>
    <name evidence="2" type="ORF">SAMEA1029528_02806</name>
    <name evidence="3" type="ORF">SAMEA2078260_02700</name>
    <name evidence="5" type="ORF">SAMEA2078588_02710</name>
    <name evidence="6" type="ORF">SAMEA2080344_02634</name>
    <name evidence="4" type="ORF">SAMEA2081063_02679</name>
    <name evidence="7" type="ORF">SAMEA4008575_02761</name>
    <name evidence="8" type="ORF">SAMEA70146418_02875</name>
</gene>
<evidence type="ECO:0000313" key="14">
    <source>
        <dbReference type="Proteomes" id="UP000443708"/>
    </source>
</evidence>
<evidence type="ECO:0000313" key="17">
    <source>
        <dbReference type="Proteomes" id="UP000505390"/>
    </source>
</evidence>
<evidence type="ECO:0000313" key="12">
    <source>
        <dbReference type="Proteomes" id="UP000442782"/>
    </source>
</evidence>